<dbReference type="EMBL" id="CYSE01000001">
    <property type="protein sequence ID" value="CUH76241.1"/>
    <property type="molecule type" value="Genomic_DNA"/>
</dbReference>
<protein>
    <recommendedName>
        <fullName evidence="3">DUF1127 domain-containing protein</fullName>
    </recommendedName>
</protein>
<dbReference type="Proteomes" id="UP000054935">
    <property type="component" value="Unassembled WGS sequence"/>
</dbReference>
<gene>
    <name evidence="1" type="ORF">TRN7648_00850</name>
</gene>
<dbReference type="STRING" id="441103.TRN7648_00850"/>
<organism evidence="1 2">
    <name type="scientific">Tropicibacter naphthalenivorans</name>
    <dbReference type="NCBI Taxonomy" id="441103"/>
    <lineage>
        <taxon>Bacteria</taxon>
        <taxon>Pseudomonadati</taxon>
        <taxon>Pseudomonadota</taxon>
        <taxon>Alphaproteobacteria</taxon>
        <taxon>Rhodobacterales</taxon>
        <taxon>Roseobacteraceae</taxon>
        <taxon>Tropicibacter</taxon>
    </lineage>
</organism>
<keyword evidence="2" id="KW-1185">Reference proteome</keyword>
<name>A0A0N7LYZ5_9RHOB</name>
<evidence type="ECO:0008006" key="3">
    <source>
        <dbReference type="Google" id="ProtNLM"/>
    </source>
</evidence>
<accession>A0A0N7LYZ5</accession>
<sequence>MRDNVQLRVGHTRLNTKIDRYFASIGLGFNPSALRRARLREIIVLEAQTDEDLAQMGLTRDQILPHVFRDLIAA</sequence>
<reference evidence="1 2" key="1">
    <citation type="submission" date="2015-09" db="EMBL/GenBank/DDBJ databases">
        <authorList>
            <consortium name="Swine Surveillance"/>
        </authorList>
    </citation>
    <scope>NUCLEOTIDE SEQUENCE [LARGE SCALE GENOMIC DNA]</scope>
    <source>
        <strain evidence="1 2">CECT 7648</strain>
    </source>
</reference>
<proteinExistence type="predicted"/>
<dbReference type="OrthoDB" id="7867799at2"/>
<evidence type="ECO:0000313" key="2">
    <source>
        <dbReference type="Proteomes" id="UP000054935"/>
    </source>
</evidence>
<dbReference type="AlphaFoldDB" id="A0A0N7LYZ5"/>
<evidence type="ECO:0000313" key="1">
    <source>
        <dbReference type="EMBL" id="CUH76241.1"/>
    </source>
</evidence>
<dbReference type="RefSeq" id="WP_058246356.1">
    <property type="nucleotide sequence ID" value="NZ_CYSE01000001.1"/>
</dbReference>